<dbReference type="GO" id="GO:0045505">
    <property type="term" value="F:dynein intermediate chain binding"/>
    <property type="evidence" value="ECO:0000318"/>
    <property type="project" value="GO_Central"/>
</dbReference>
<dbReference type="InterPro" id="IPR037177">
    <property type="entry name" value="DLC_sf"/>
</dbReference>
<dbReference type="Pfam" id="PF01221">
    <property type="entry name" value="Dynein_light"/>
    <property type="match status" value="1"/>
</dbReference>
<dbReference type="GO" id="GO:0005868">
    <property type="term" value="C:cytoplasmic dynein complex"/>
    <property type="evidence" value="ECO:0000318"/>
    <property type="project" value="GO_Central"/>
</dbReference>
<gene>
    <name evidence="1" type="ORF">T459_10921</name>
</gene>
<reference evidence="1 2" key="1">
    <citation type="journal article" date="2014" name="Nat. Genet.">
        <title>Genome sequence of the hot pepper provides insights into the evolution of pungency in Capsicum species.</title>
        <authorList>
            <person name="Kim S."/>
            <person name="Park M."/>
            <person name="Yeom S.I."/>
            <person name="Kim Y.M."/>
            <person name="Lee J.M."/>
            <person name="Lee H.A."/>
            <person name="Seo E."/>
            <person name="Choi J."/>
            <person name="Cheong K."/>
            <person name="Kim K.T."/>
            <person name="Jung K."/>
            <person name="Lee G.W."/>
            <person name="Oh S.K."/>
            <person name="Bae C."/>
            <person name="Kim S.B."/>
            <person name="Lee H.Y."/>
            <person name="Kim S.Y."/>
            <person name="Kim M.S."/>
            <person name="Kang B.C."/>
            <person name="Jo Y.D."/>
            <person name="Yang H.B."/>
            <person name="Jeong H.J."/>
            <person name="Kang W.H."/>
            <person name="Kwon J.K."/>
            <person name="Shin C."/>
            <person name="Lim J.Y."/>
            <person name="Park J.H."/>
            <person name="Huh J.H."/>
            <person name="Kim J.S."/>
            <person name="Kim B.D."/>
            <person name="Cohen O."/>
            <person name="Paran I."/>
            <person name="Suh M.C."/>
            <person name="Lee S.B."/>
            <person name="Kim Y.K."/>
            <person name="Shin Y."/>
            <person name="Noh S.J."/>
            <person name="Park J."/>
            <person name="Seo Y.S."/>
            <person name="Kwon S.Y."/>
            <person name="Kim H.A."/>
            <person name="Park J.M."/>
            <person name="Kim H.J."/>
            <person name="Choi S.B."/>
            <person name="Bosland P.W."/>
            <person name="Reeves G."/>
            <person name="Jo S.H."/>
            <person name="Lee B.W."/>
            <person name="Cho H.T."/>
            <person name="Choi H.S."/>
            <person name="Lee M.S."/>
            <person name="Yu Y."/>
            <person name="Do Choi Y."/>
            <person name="Park B.S."/>
            <person name="van Deynze A."/>
            <person name="Ashrafi H."/>
            <person name="Hill T."/>
            <person name="Kim W.T."/>
            <person name="Pai H.S."/>
            <person name="Ahn H.K."/>
            <person name="Yeam I."/>
            <person name="Giovannoni J.J."/>
            <person name="Rose J.K."/>
            <person name="Sorensen I."/>
            <person name="Lee S.J."/>
            <person name="Kim R.W."/>
            <person name="Choi I.Y."/>
            <person name="Choi B.S."/>
            <person name="Lim J.S."/>
            <person name="Lee Y.H."/>
            <person name="Choi D."/>
        </authorList>
    </citation>
    <scope>NUCLEOTIDE SEQUENCE [LARGE SCALE GENOMIC DNA]</scope>
    <source>
        <strain evidence="2">cv. CM334</strain>
    </source>
</reference>
<dbReference type="SMART" id="SM01375">
    <property type="entry name" value="Dynein_light"/>
    <property type="match status" value="1"/>
</dbReference>
<dbReference type="InterPro" id="IPR001372">
    <property type="entry name" value="Dynein_light_chain_typ-1/2"/>
</dbReference>
<dbReference type="GO" id="GO:0007017">
    <property type="term" value="P:microtubule-based process"/>
    <property type="evidence" value="ECO:0007669"/>
    <property type="project" value="InterPro"/>
</dbReference>
<dbReference type="SUPFAM" id="SSF54648">
    <property type="entry name" value="DLC"/>
    <property type="match status" value="1"/>
</dbReference>
<evidence type="ECO:0000313" key="2">
    <source>
        <dbReference type="Proteomes" id="UP000222542"/>
    </source>
</evidence>
<dbReference type="AlphaFoldDB" id="A0A2G3A3L1"/>
<comment type="caution">
    <text evidence="1">The sequence shown here is derived from an EMBL/GenBank/DDBJ whole genome shotgun (WGS) entry which is preliminary data.</text>
</comment>
<name>A0A2G3A3L1_CAPAN</name>
<dbReference type="Gene3D" id="3.30.740.10">
    <property type="entry name" value="Protein Inhibitor Of Neuronal Nitric Oxide Synthase"/>
    <property type="match status" value="1"/>
</dbReference>
<accession>A0A2G3A3L1</accession>
<reference evidence="1 2" key="2">
    <citation type="journal article" date="2017" name="Genome Biol.">
        <title>New reference genome sequences of hot pepper reveal the massive evolution of plant disease-resistance genes by retroduplication.</title>
        <authorList>
            <person name="Kim S."/>
            <person name="Park J."/>
            <person name="Yeom S.I."/>
            <person name="Kim Y.M."/>
            <person name="Seo E."/>
            <person name="Kim K.T."/>
            <person name="Kim M.S."/>
            <person name="Lee J.M."/>
            <person name="Cheong K."/>
            <person name="Shin H.S."/>
            <person name="Kim S.B."/>
            <person name="Han K."/>
            <person name="Lee J."/>
            <person name="Park M."/>
            <person name="Lee H.A."/>
            <person name="Lee H.Y."/>
            <person name="Lee Y."/>
            <person name="Oh S."/>
            <person name="Lee J.H."/>
            <person name="Choi E."/>
            <person name="Choi E."/>
            <person name="Lee S.E."/>
            <person name="Jeon J."/>
            <person name="Kim H."/>
            <person name="Choi G."/>
            <person name="Song H."/>
            <person name="Lee J."/>
            <person name="Lee S.C."/>
            <person name="Kwon J.K."/>
            <person name="Lee H.Y."/>
            <person name="Koo N."/>
            <person name="Hong Y."/>
            <person name="Kim R.W."/>
            <person name="Kang W.H."/>
            <person name="Huh J.H."/>
            <person name="Kang B.C."/>
            <person name="Yang T.J."/>
            <person name="Lee Y.H."/>
            <person name="Bennetzen J.L."/>
            <person name="Choi D."/>
        </authorList>
    </citation>
    <scope>NUCLEOTIDE SEQUENCE [LARGE SCALE GENOMIC DNA]</scope>
    <source>
        <strain evidence="2">cv. CM334</strain>
    </source>
</reference>
<dbReference type="STRING" id="4072.A0A2G3A3L1"/>
<protein>
    <submittedName>
        <fullName evidence="1">Uncharacterized protein</fullName>
    </submittedName>
</protein>
<sequence length="111" mass="12133">MLEGKGVIEDTDMPVKMQIQAMRLASQALDVYDVLDCTSIAAHIKKFRQYLDDSWFLSMLGELMGKKEKAPWLHLTANWHGSGSFLVSGASEMLAANSICGGSNPALSENL</sequence>
<proteinExistence type="predicted"/>
<dbReference type="Gramene" id="PHT88815">
    <property type="protein sequence ID" value="PHT88815"/>
    <property type="gene ID" value="T459_10921"/>
</dbReference>
<organism evidence="1 2">
    <name type="scientific">Capsicum annuum</name>
    <name type="common">Capsicum pepper</name>
    <dbReference type="NCBI Taxonomy" id="4072"/>
    <lineage>
        <taxon>Eukaryota</taxon>
        <taxon>Viridiplantae</taxon>
        <taxon>Streptophyta</taxon>
        <taxon>Embryophyta</taxon>
        <taxon>Tracheophyta</taxon>
        <taxon>Spermatophyta</taxon>
        <taxon>Magnoliopsida</taxon>
        <taxon>eudicotyledons</taxon>
        <taxon>Gunneridae</taxon>
        <taxon>Pentapetalae</taxon>
        <taxon>asterids</taxon>
        <taxon>lamiids</taxon>
        <taxon>Solanales</taxon>
        <taxon>Solanaceae</taxon>
        <taxon>Solanoideae</taxon>
        <taxon>Capsiceae</taxon>
        <taxon>Capsicum</taxon>
    </lineage>
</organism>
<dbReference type="EMBL" id="AYRZ02000003">
    <property type="protein sequence ID" value="PHT88815.1"/>
    <property type="molecule type" value="Genomic_DNA"/>
</dbReference>
<keyword evidence="2" id="KW-1185">Reference proteome</keyword>
<dbReference type="Proteomes" id="UP000222542">
    <property type="component" value="Unassembled WGS sequence"/>
</dbReference>
<evidence type="ECO:0000313" key="1">
    <source>
        <dbReference type="EMBL" id="PHT88815.1"/>
    </source>
</evidence>